<name>A0A8I5YUG9_PONAB</name>
<evidence type="ECO:0000313" key="2">
    <source>
        <dbReference type="Ensembl" id="ENSPPYP00000041834.1"/>
    </source>
</evidence>
<reference evidence="2" key="2">
    <citation type="submission" date="2025-08" db="UniProtKB">
        <authorList>
            <consortium name="Ensembl"/>
        </authorList>
    </citation>
    <scope>IDENTIFICATION</scope>
</reference>
<dbReference type="Ensembl" id="ENSPPYT00000053245.1">
    <property type="protein sequence ID" value="ENSPPYP00000041834.1"/>
    <property type="gene ID" value="ENSPPYG00000040298.1"/>
</dbReference>
<dbReference type="Proteomes" id="UP000001595">
    <property type="component" value="Chromosome 14"/>
</dbReference>
<keyword evidence="3" id="KW-1185">Reference proteome</keyword>
<evidence type="ECO:0000256" key="1">
    <source>
        <dbReference type="SAM" id="MobiDB-lite"/>
    </source>
</evidence>
<feature type="region of interest" description="Disordered" evidence="1">
    <location>
        <begin position="1"/>
        <end position="22"/>
    </location>
</feature>
<dbReference type="GeneTree" id="ENSGT00530000068548"/>
<dbReference type="AlphaFoldDB" id="A0A8I5YUG9"/>
<proteinExistence type="predicted"/>
<sequence>MSSFTLQQLLGPTSHAEDQQGKPPGSICRLCFFPAAGWLSLVASFLTHPALHLLCLLRFPVPPTSPCWCLHLLPSILQCRLLWAWPQGYGQTPVPSQRPLVIVPWHVGRGPAGSAEELRMEAVEEALMGPTIPDPSLLPGGPLVSFLFWAEAITWIPTWEGTSNVRPQPLSSSKSLHSHGDALHLFPRDRLDPETLDPGPPLE</sequence>
<reference evidence="2" key="3">
    <citation type="submission" date="2025-09" db="UniProtKB">
        <authorList>
            <consortium name="Ensembl"/>
        </authorList>
    </citation>
    <scope>IDENTIFICATION</scope>
</reference>
<reference evidence="2 3" key="1">
    <citation type="submission" date="2008-02" db="EMBL/GenBank/DDBJ databases">
        <title>A 6x draft sequence assembly of the Pongo pygmaeus abelii genome.</title>
        <authorList>
            <person name="Wilson R.K."/>
            <person name="Mardis E."/>
        </authorList>
    </citation>
    <scope>NUCLEOTIDE SEQUENCE [LARGE SCALE GENOMIC DNA]</scope>
</reference>
<protein>
    <submittedName>
        <fullName evidence="2">Uncharacterized protein</fullName>
    </submittedName>
</protein>
<organism evidence="2 3">
    <name type="scientific">Pongo abelii</name>
    <name type="common">Sumatran orangutan</name>
    <name type="synonym">Pongo pygmaeus abelii</name>
    <dbReference type="NCBI Taxonomy" id="9601"/>
    <lineage>
        <taxon>Eukaryota</taxon>
        <taxon>Metazoa</taxon>
        <taxon>Chordata</taxon>
        <taxon>Craniata</taxon>
        <taxon>Vertebrata</taxon>
        <taxon>Euteleostomi</taxon>
        <taxon>Mammalia</taxon>
        <taxon>Eutheria</taxon>
        <taxon>Euarchontoglires</taxon>
        <taxon>Primates</taxon>
        <taxon>Haplorrhini</taxon>
        <taxon>Catarrhini</taxon>
        <taxon>Hominidae</taxon>
        <taxon>Pongo</taxon>
    </lineage>
</organism>
<accession>A0A8I5YUG9</accession>
<feature type="compositionally biased region" description="Polar residues" evidence="1">
    <location>
        <begin position="1"/>
        <end position="11"/>
    </location>
</feature>
<evidence type="ECO:0000313" key="3">
    <source>
        <dbReference type="Proteomes" id="UP000001595"/>
    </source>
</evidence>